<dbReference type="SUPFAM" id="SSF55785">
    <property type="entry name" value="PYP-like sensor domain (PAS domain)"/>
    <property type="match status" value="1"/>
</dbReference>
<dbReference type="Pfam" id="PF08446">
    <property type="entry name" value="PAS_2"/>
    <property type="match status" value="1"/>
</dbReference>
<dbReference type="InterPro" id="IPR013654">
    <property type="entry name" value="PAS_2"/>
</dbReference>
<dbReference type="Gene3D" id="3.60.40.10">
    <property type="entry name" value="PPM-type phosphatase domain"/>
    <property type="match status" value="1"/>
</dbReference>
<dbReference type="InterPro" id="IPR003018">
    <property type="entry name" value="GAF"/>
</dbReference>
<dbReference type="Pfam" id="PF01590">
    <property type="entry name" value="GAF"/>
    <property type="match status" value="1"/>
</dbReference>
<dbReference type="PROSITE" id="PS51746">
    <property type="entry name" value="PPM_2"/>
    <property type="match status" value="1"/>
</dbReference>
<dbReference type="InterPro" id="IPR052016">
    <property type="entry name" value="Bact_Sigma-Reg"/>
</dbReference>
<dbReference type="InterPro" id="IPR016132">
    <property type="entry name" value="Phyto_chromo_attachment"/>
</dbReference>
<sequence>MTDHAGAPPTGPGPLGDVGDTVTGLPVVDLDTCADEPIRIPGSVQPHGVLLAVSEPDLRVRHVSANVVDLTGVAATEALGRPLADVLGAEAADVLAAHLAAGDDLRVRNPVHVRVAGPAGPVPADAVLHRLTLGGGTLLAVELEVADGPRPFSFPNTYQAVRGALERFNHAATLEDLYDAAAQEVRALTGFDRVMVYRFDADHNGEVVAEARRADLNAFLGLHYPASDIPPQARALYETNWIRTIPDVAYTPVPIVPPFDAASGEPLDLTLSVLRSVSPVHLEYLTNMGVHASMSISLLHDGRLWGLVACHHYAGPHPVPFGTRAAAEFLGSVLSLRLVARAHDRELERELEAQAAIAQVLPVARDHDRALAQALTGDDPGLLSVVPAHGLVVVADGQSATAGDVARDLDVDALRAWVLARPDAVTTRTALVDSDPELAAVLPDVAGLLALRLPDEQVVVWLRHEQVRDIYWGGDPQNKAIARREGDHVRLSPRKSFDRWREVVRGRSEPWAPAHVRAAADLRSRLLEVIILRNRWQMAAAHAVQLSLLPRDMPRVPGWQMHARYAPAAGGRVGGDWYDALELPDGRLAAVVGDVVGHGLGAAAAMGQLRNALRAYLLRGAEVQDVLRDVDALARRTMPDDMATVVVVTVDPATGEACVGAAGHPRPLLLDADGGAVLQDVPVDRPVGIGSGDPQVAHLHVEPGGGLVLYSDGLVDSRSTALVDGIERLVAAFDRPDPTVPVDIDEVMAECQDPDSKDDMTLLLLCRDLDLPSGASA</sequence>
<dbReference type="PANTHER" id="PTHR43156">
    <property type="entry name" value="STAGE II SPORULATION PROTEIN E-RELATED"/>
    <property type="match status" value="1"/>
</dbReference>
<feature type="domain" description="Phytochrome chromophore attachment site" evidence="7">
    <location>
        <begin position="173"/>
        <end position="332"/>
    </location>
</feature>
<keyword evidence="3" id="KW-0378">Hydrolase</keyword>
<comment type="caution">
    <text evidence="9">The sequence shown here is derived from an EMBL/GenBank/DDBJ whole genome shotgun (WGS) entry which is preliminary data.</text>
</comment>
<keyword evidence="9" id="KW-0808">Transferase</keyword>
<dbReference type="EMBL" id="JAUSVM010000001">
    <property type="protein sequence ID" value="MDQ0425465.1"/>
    <property type="molecule type" value="Genomic_DNA"/>
</dbReference>
<dbReference type="SUPFAM" id="SSF55781">
    <property type="entry name" value="GAF domain-like"/>
    <property type="match status" value="2"/>
</dbReference>
<keyword evidence="5" id="KW-0675">Receptor</keyword>
<evidence type="ECO:0000256" key="5">
    <source>
        <dbReference type="ARBA" id="ARBA00023170"/>
    </source>
</evidence>
<evidence type="ECO:0000256" key="3">
    <source>
        <dbReference type="ARBA" id="ARBA00022801"/>
    </source>
</evidence>
<dbReference type="InterPro" id="IPR043150">
    <property type="entry name" value="Phytochrome_PHY_sf"/>
</dbReference>
<dbReference type="RefSeq" id="WP_082740186.1">
    <property type="nucleotide sequence ID" value="NZ_JAUSVM010000001.1"/>
</dbReference>
<keyword evidence="1" id="KW-0600">Photoreceptor protein</keyword>
<dbReference type="SMART" id="SM00065">
    <property type="entry name" value="GAF"/>
    <property type="match status" value="1"/>
</dbReference>
<dbReference type="Gene3D" id="3.30.450.270">
    <property type="match status" value="1"/>
</dbReference>
<dbReference type="Proteomes" id="UP001240250">
    <property type="component" value="Unassembled WGS sequence"/>
</dbReference>
<dbReference type="InterPro" id="IPR035965">
    <property type="entry name" value="PAS-like_dom_sf"/>
</dbReference>
<dbReference type="PRINTS" id="PR01033">
    <property type="entry name" value="PHYTOCHROME"/>
</dbReference>
<evidence type="ECO:0000259" key="7">
    <source>
        <dbReference type="PROSITE" id="PS50046"/>
    </source>
</evidence>
<keyword evidence="2" id="KW-0716">Sensory transduction</keyword>
<dbReference type="PROSITE" id="PS50046">
    <property type="entry name" value="PHYTOCHROME_2"/>
    <property type="match status" value="1"/>
</dbReference>
<evidence type="ECO:0000313" key="9">
    <source>
        <dbReference type="EMBL" id="MDQ0425465.1"/>
    </source>
</evidence>
<protein>
    <submittedName>
        <fullName evidence="9">Light-regulated signal transduction histidine kinase (Bacteriophytochrome)</fullName>
    </submittedName>
</protein>
<dbReference type="Pfam" id="PF00360">
    <property type="entry name" value="PHY"/>
    <property type="match status" value="1"/>
</dbReference>
<dbReference type="Gene3D" id="3.30.450.40">
    <property type="match status" value="1"/>
</dbReference>
<proteinExistence type="predicted"/>
<dbReference type="InterPro" id="IPR036457">
    <property type="entry name" value="PPM-type-like_dom_sf"/>
</dbReference>
<evidence type="ECO:0000256" key="4">
    <source>
        <dbReference type="ARBA" id="ARBA00022991"/>
    </source>
</evidence>
<feature type="region of interest" description="Disordered" evidence="6">
    <location>
        <begin position="1"/>
        <end position="22"/>
    </location>
</feature>
<evidence type="ECO:0000313" key="10">
    <source>
        <dbReference type="Proteomes" id="UP001240250"/>
    </source>
</evidence>
<dbReference type="PANTHER" id="PTHR43156:SF2">
    <property type="entry name" value="STAGE II SPORULATION PROTEIN E"/>
    <property type="match status" value="1"/>
</dbReference>
<dbReference type="SUPFAM" id="SSF81606">
    <property type="entry name" value="PP2C-like"/>
    <property type="match status" value="1"/>
</dbReference>
<dbReference type="InterPro" id="IPR029016">
    <property type="entry name" value="GAF-like_dom_sf"/>
</dbReference>
<evidence type="ECO:0000259" key="8">
    <source>
        <dbReference type="PROSITE" id="PS51746"/>
    </source>
</evidence>
<organism evidence="9 10">
    <name type="scientific">Cellulomonas iranensis</name>
    <dbReference type="NCBI Taxonomy" id="76862"/>
    <lineage>
        <taxon>Bacteria</taxon>
        <taxon>Bacillati</taxon>
        <taxon>Actinomycetota</taxon>
        <taxon>Actinomycetes</taxon>
        <taxon>Micrococcales</taxon>
        <taxon>Cellulomonadaceae</taxon>
        <taxon>Cellulomonas</taxon>
    </lineage>
</organism>
<keyword evidence="4" id="KW-0157">Chromophore</keyword>
<dbReference type="GO" id="GO:0016301">
    <property type="term" value="F:kinase activity"/>
    <property type="evidence" value="ECO:0007669"/>
    <property type="project" value="UniProtKB-KW"/>
</dbReference>
<dbReference type="InterPro" id="IPR001294">
    <property type="entry name" value="Phytochrome"/>
</dbReference>
<gene>
    <name evidence="9" type="ORF">JO380_001846</name>
</gene>
<dbReference type="Gene3D" id="3.30.450.20">
    <property type="entry name" value="PAS domain"/>
    <property type="match status" value="1"/>
</dbReference>
<evidence type="ECO:0000256" key="6">
    <source>
        <dbReference type="SAM" id="MobiDB-lite"/>
    </source>
</evidence>
<dbReference type="InterPro" id="IPR013515">
    <property type="entry name" value="Phytochrome_cen-reg"/>
</dbReference>
<accession>A0ABU0GJB0</accession>
<evidence type="ECO:0000256" key="1">
    <source>
        <dbReference type="ARBA" id="ARBA00022543"/>
    </source>
</evidence>
<evidence type="ECO:0000256" key="2">
    <source>
        <dbReference type="ARBA" id="ARBA00022606"/>
    </source>
</evidence>
<dbReference type="InterPro" id="IPR001932">
    <property type="entry name" value="PPM-type_phosphatase-like_dom"/>
</dbReference>
<reference evidence="9 10" key="1">
    <citation type="submission" date="2023-07" db="EMBL/GenBank/DDBJ databases">
        <title>Sequencing the genomes of 1000 actinobacteria strains.</title>
        <authorList>
            <person name="Klenk H.-P."/>
        </authorList>
    </citation>
    <scope>NUCLEOTIDE SEQUENCE [LARGE SCALE GENOMIC DNA]</scope>
    <source>
        <strain evidence="9 10">DSM 14785</strain>
    </source>
</reference>
<dbReference type="Pfam" id="PF07228">
    <property type="entry name" value="SpoIIE"/>
    <property type="match status" value="1"/>
</dbReference>
<keyword evidence="9" id="KW-0418">Kinase</keyword>
<feature type="domain" description="PPM-type phosphatase" evidence="8">
    <location>
        <begin position="560"/>
        <end position="767"/>
    </location>
</feature>
<dbReference type="SMART" id="SM00331">
    <property type="entry name" value="PP2C_SIG"/>
    <property type="match status" value="1"/>
</dbReference>
<keyword evidence="10" id="KW-1185">Reference proteome</keyword>
<name>A0ABU0GJB0_9CELL</name>